<dbReference type="Proteomes" id="UP001153461">
    <property type="component" value="Unassembled WGS sequence"/>
</dbReference>
<gene>
    <name evidence="7" type="ORF">PENNAL_c0032G01121</name>
    <name evidence="6" type="ORF">PNAL_LOCUS2269</name>
</gene>
<dbReference type="Proteomes" id="UP000191691">
    <property type="component" value="Unassembled WGS sequence"/>
</dbReference>
<evidence type="ECO:0000256" key="1">
    <source>
        <dbReference type="ARBA" id="ARBA00010609"/>
    </source>
</evidence>
<dbReference type="STRING" id="60175.A0A1V6Y7T1"/>
<keyword evidence="8" id="KW-1185">Reference proteome</keyword>
<comment type="caution">
    <text evidence="7">The sequence shown here is derived from an EMBL/GenBank/DDBJ whole genome shotgun (WGS) entry which is preliminary data.</text>
</comment>
<dbReference type="PANTHER" id="PTHR48267">
    <property type="entry name" value="CUPREDOXIN SUPERFAMILY PROTEIN"/>
    <property type="match status" value="1"/>
</dbReference>
<evidence type="ECO:0000259" key="5">
    <source>
        <dbReference type="Pfam" id="PF07732"/>
    </source>
</evidence>
<evidence type="ECO:0000256" key="2">
    <source>
        <dbReference type="ARBA" id="ARBA00023008"/>
    </source>
</evidence>
<dbReference type="OrthoDB" id="1431247at2759"/>
<feature type="domain" description="Plastocyanin-like" evidence="4">
    <location>
        <begin position="441"/>
        <end position="573"/>
    </location>
</feature>
<protein>
    <recommendedName>
        <fullName evidence="9">Multicopper oxidase</fullName>
    </recommendedName>
</protein>
<sequence>MRHNYTVRSLSALGLVVQVLMVAANPILDSRIDPTLDSNIDSLIDSILDPIDAIKCASIGNGVCEEEEERHRSPPLAYFKQELPIPPVARPSNDLDGDDEPLYEMNLENIKHNFHPDLPATNMWGFNGIFPGPTIEAEIRNPVKVDWNNRLSTVHPLGYAIDPTLSHGEIGELPAVRAVIHNHGLHVVNTSDGLPHDWVTPGNTLHYRYPNHGGATNWYHDHTHGVTRLNVYAGLAGFYLIRTPGVAEELGLPTGKYDIPLLLQDKFFNKDGSLYYPTTGHGQFPIWVSDMEADTPVLNGKVAPYLKVEPRKYRFRLLNGATYRQWSLHFQEDNLNFTQVASDGGFLPAPVVVREVPLGVAERAEVVVDFSGFEGRSIILRNNAGAHESDAADLPELMRFDVLRHAKPHDLAPIPSQLPFTPIPPCIHKYRTLTLSEENETYLINSRPFSAPLEIRPVVNTTEIWRIINLSDETHPIHVHLGEFKLIKRCPFDTERWVRDGKPDYIEPYIQGPCGHHQGVRPGETGHKDVFLHLAHTVTIIKMPFNTYTGMYVMHCHKLEHEDNDMMRPLEVIEGDIPQCVDFVED</sequence>
<evidence type="ECO:0000313" key="7">
    <source>
        <dbReference type="EMBL" id="OQE83414.1"/>
    </source>
</evidence>
<reference evidence="8" key="2">
    <citation type="journal article" date="2017" name="Nat. Microbiol.">
        <title>Global analysis of biosynthetic gene clusters reveals vast potential of secondary metabolite production in Penicillium species.</title>
        <authorList>
            <person name="Nielsen J.C."/>
            <person name="Grijseels S."/>
            <person name="Prigent S."/>
            <person name="Ji B."/>
            <person name="Dainat J."/>
            <person name="Nielsen K.F."/>
            <person name="Frisvad J.C."/>
            <person name="Workman M."/>
            <person name="Nielsen J."/>
        </authorList>
    </citation>
    <scope>NUCLEOTIDE SEQUENCE [LARGE SCALE GENOMIC DNA]</scope>
    <source>
        <strain evidence="8">IBT 13039</strain>
    </source>
</reference>
<dbReference type="Pfam" id="PF07731">
    <property type="entry name" value="Cu-oxidase_2"/>
    <property type="match status" value="1"/>
</dbReference>
<reference evidence="6" key="3">
    <citation type="submission" date="2021-07" db="EMBL/GenBank/DDBJ databases">
        <authorList>
            <person name="Branca A.L. A."/>
        </authorList>
    </citation>
    <scope>NUCLEOTIDE SEQUENCE</scope>
</reference>
<feature type="domain" description="Plastocyanin-like" evidence="5">
    <location>
        <begin position="179"/>
        <end position="243"/>
    </location>
</feature>
<dbReference type="GO" id="GO:0005507">
    <property type="term" value="F:copper ion binding"/>
    <property type="evidence" value="ECO:0007669"/>
    <property type="project" value="InterPro"/>
</dbReference>
<dbReference type="EMBL" id="MOOB01000032">
    <property type="protein sequence ID" value="OQE83414.1"/>
    <property type="molecule type" value="Genomic_DNA"/>
</dbReference>
<dbReference type="GO" id="GO:0016491">
    <property type="term" value="F:oxidoreductase activity"/>
    <property type="evidence" value="ECO:0007669"/>
    <property type="project" value="InterPro"/>
</dbReference>
<evidence type="ECO:0000313" key="8">
    <source>
        <dbReference type="Proteomes" id="UP000191691"/>
    </source>
</evidence>
<feature type="signal peptide" evidence="3">
    <location>
        <begin position="1"/>
        <end position="24"/>
    </location>
</feature>
<evidence type="ECO:0000256" key="3">
    <source>
        <dbReference type="SAM" id="SignalP"/>
    </source>
</evidence>
<dbReference type="PANTHER" id="PTHR48267:SF1">
    <property type="entry name" value="BILIRUBIN OXIDASE"/>
    <property type="match status" value="1"/>
</dbReference>
<name>A0A1V6Y7T1_PENNA</name>
<comment type="similarity">
    <text evidence="1">Belongs to the multicopper oxidase family.</text>
</comment>
<evidence type="ECO:0000259" key="4">
    <source>
        <dbReference type="Pfam" id="PF07731"/>
    </source>
</evidence>
<evidence type="ECO:0000313" key="6">
    <source>
        <dbReference type="EMBL" id="CAG8014585.1"/>
    </source>
</evidence>
<dbReference type="Pfam" id="PF07732">
    <property type="entry name" value="Cu-oxidase_3"/>
    <property type="match status" value="1"/>
</dbReference>
<evidence type="ECO:0008006" key="9">
    <source>
        <dbReference type="Google" id="ProtNLM"/>
    </source>
</evidence>
<feature type="chain" id="PRO_5012370506" description="Multicopper oxidase" evidence="3">
    <location>
        <begin position="25"/>
        <end position="586"/>
    </location>
</feature>
<reference evidence="7" key="1">
    <citation type="submission" date="2016-10" db="EMBL/GenBank/DDBJ databases">
        <title>Uncovering the secondary metabolism of Penicillium species provides insights into the evolution of 6-MSA pathways.</title>
        <authorList>
            <person name="Nielsen J.C."/>
            <person name="Nielsen J."/>
        </authorList>
    </citation>
    <scope>NUCLEOTIDE SEQUENCE [LARGE SCALE GENOMIC DNA]</scope>
    <source>
        <strain evidence="7">IBT 13039</strain>
    </source>
</reference>
<dbReference type="InterPro" id="IPR008972">
    <property type="entry name" value="Cupredoxin"/>
</dbReference>
<dbReference type="InterPro" id="IPR011707">
    <property type="entry name" value="Cu-oxidase-like_N"/>
</dbReference>
<dbReference type="CDD" id="cd13844">
    <property type="entry name" value="CuRO_1_BOD_CotA_like"/>
    <property type="match status" value="1"/>
</dbReference>
<dbReference type="OMA" id="YQLDVMS"/>
<keyword evidence="2" id="KW-0186">Copper</keyword>
<dbReference type="EMBL" id="CAJVNV010000068">
    <property type="protein sequence ID" value="CAG8014585.1"/>
    <property type="molecule type" value="Genomic_DNA"/>
</dbReference>
<dbReference type="InterPro" id="IPR045087">
    <property type="entry name" value="Cu-oxidase_fam"/>
</dbReference>
<keyword evidence="3" id="KW-0732">Signal</keyword>
<dbReference type="SUPFAM" id="SSF49503">
    <property type="entry name" value="Cupredoxins"/>
    <property type="match status" value="3"/>
</dbReference>
<dbReference type="InterPro" id="IPR011706">
    <property type="entry name" value="Cu-oxidase_C"/>
</dbReference>
<dbReference type="SMR" id="A0A1V6Y7T1"/>
<proteinExistence type="inferred from homology"/>
<dbReference type="Gene3D" id="2.60.40.420">
    <property type="entry name" value="Cupredoxins - blue copper proteins"/>
    <property type="match status" value="3"/>
</dbReference>
<dbReference type="AlphaFoldDB" id="A0A1V6Y7T1"/>
<organism evidence="7 8">
    <name type="scientific">Penicillium nalgiovense</name>
    <dbReference type="NCBI Taxonomy" id="60175"/>
    <lineage>
        <taxon>Eukaryota</taxon>
        <taxon>Fungi</taxon>
        <taxon>Dikarya</taxon>
        <taxon>Ascomycota</taxon>
        <taxon>Pezizomycotina</taxon>
        <taxon>Eurotiomycetes</taxon>
        <taxon>Eurotiomycetidae</taxon>
        <taxon>Eurotiales</taxon>
        <taxon>Aspergillaceae</taxon>
        <taxon>Penicillium</taxon>
    </lineage>
</organism>
<dbReference type="CDD" id="cd13868">
    <property type="entry name" value="CuRO_2_CotA_like"/>
    <property type="match status" value="1"/>
</dbReference>
<accession>A0A1V6Y7T1</accession>